<gene>
    <name evidence="1" type="ORF">RchiOBHm_Chr2g0172121</name>
</gene>
<name>A0A2P6S5J5_ROSCH</name>
<accession>A0A2P6S5J5</accession>
<dbReference type="STRING" id="74649.A0A2P6S5J5"/>
<organism evidence="1 2">
    <name type="scientific">Rosa chinensis</name>
    <name type="common">China rose</name>
    <dbReference type="NCBI Taxonomy" id="74649"/>
    <lineage>
        <taxon>Eukaryota</taxon>
        <taxon>Viridiplantae</taxon>
        <taxon>Streptophyta</taxon>
        <taxon>Embryophyta</taxon>
        <taxon>Tracheophyta</taxon>
        <taxon>Spermatophyta</taxon>
        <taxon>Magnoliopsida</taxon>
        <taxon>eudicotyledons</taxon>
        <taxon>Gunneridae</taxon>
        <taxon>Pentapetalae</taxon>
        <taxon>rosids</taxon>
        <taxon>fabids</taxon>
        <taxon>Rosales</taxon>
        <taxon>Rosaceae</taxon>
        <taxon>Rosoideae</taxon>
        <taxon>Rosoideae incertae sedis</taxon>
        <taxon>Rosa</taxon>
    </lineage>
</organism>
<dbReference type="AlphaFoldDB" id="A0A2P6S5J5"/>
<comment type="caution">
    <text evidence="1">The sequence shown here is derived from an EMBL/GenBank/DDBJ whole genome shotgun (WGS) entry which is preliminary data.</text>
</comment>
<reference evidence="1 2" key="1">
    <citation type="journal article" date="2018" name="Nat. Genet.">
        <title>The Rosa genome provides new insights in the design of modern roses.</title>
        <authorList>
            <person name="Bendahmane M."/>
        </authorList>
    </citation>
    <scope>NUCLEOTIDE SEQUENCE [LARGE SCALE GENOMIC DNA]</scope>
    <source>
        <strain evidence="2">cv. Old Blush</strain>
    </source>
</reference>
<evidence type="ECO:0000313" key="2">
    <source>
        <dbReference type="Proteomes" id="UP000238479"/>
    </source>
</evidence>
<dbReference type="Gramene" id="PRQ53942">
    <property type="protein sequence ID" value="PRQ53942"/>
    <property type="gene ID" value="RchiOBHm_Chr2g0172121"/>
</dbReference>
<dbReference type="InterPro" id="IPR039781">
    <property type="entry name" value="Rad21/Rec8-like"/>
</dbReference>
<dbReference type="EMBL" id="PDCK01000040">
    <property type="protein sequence ID" value="PRQ53942.1"/>
    <property type="molecule type" value="Genomic_DNA"/>
</dbReference>
<sequence length="182" mass="20434">MIAPDTIKSILEEDPDPLSVAYDGSPDAKQPYTLGVTTPKLTSVPRPASKKSARISRKRNCVFDDIVVLPNEAIRQSIHDASDLVAKKKEVPKNAHAVWKTNRIGNLAQNFLEPLISSDLTVIFFLIHLLSLFPFWFISCETIHNPISVILLDVSQELRSLSCKRKFRKLRSTPEKLDLLAC</sequence>
<dbReference type="GO" id="GO:0007062">
    <property type="term" value="P:sister chromatid cohesion"/>
    <property type="evidence" value="ECO:0007669"/>
    <property type="project" value="InterPro"/>
</dbReference>
<dbReference type="GO" id="GO:0003682">
    <property type="term" value="F:chromatin binding"/>
    <property type="evidence" value="ECO:0007669"/>
    <property type="project" value="TreeGrafter"/>
</dbReference>
<dbReference type="PANTHER" id="PTHR12585:SF73">
    <property type="entry name" value="SISTER CHROMATID COHESION 1 PROTEIN 2"/>
    <property type="match status" value="1"/>
</dbReference>
<dbReference type="PANTHER" id="PTHR12585">
    <property type="entry name" value="SCC1 / RAD21 FAMILY MEMBER"/>
    <property type="match status" value="1"/>
</dbReference>
<dbReference type="GO" id="GO:1990414">
    <property type="term" value="P:replication-born double-strand break repair via sister chromatid exchange"/>
    <property type="evidence" value="ECO:0007669"/>
    <property type="project" value="TreeGrafter"/>
</dbReference>
<evidence type="ECO:0000313" key="1">
    <source>
        <dbReference type="EMBL" id="PRQ53942.1"/>
    </source>
</evidence>
<protein>
    <submittedName>
        <fullName evidence="1">Uncharacterized protein</fullName>
    </submittedName>
</protein>
<dbReference type="OrthoDB" id="10071381at2759"/>
<dbReference type="CDD" id="cd21793">
    <property type="entry name" value="Rad21_Rec8_M_AtSYN1-like"/>
    <property type="match status" value="1"/>
</dbReference>
<keyword evidence="2" id="KW-1185">Reference proteome</keyword>
<dbReference type="GO" id="GO:0008278">
    <property type="term" value="C:cohesin complex"/>
    <property type="evidence" value="ECO:0007669"/>
    <property type="project" value="InterPro"/>
</dbReference>
<proteinExistence type="predicted"/>
<dbReference type="Proteomes" id="UP000238479">
    <property type="component" value="Chromosome 2"/>
</dbReference>